<sequence length="87" mass="9349">MSTAAPLNPAQLAERWDVSTTLIYDLLNAGSLKGFKLGKLWRIPLAAVEAYEQQGSETAQPPADEPVEPPEVDASTIARMTRIAPGD</sequence>
<reference evidence="3 4" key="1">
    <citation type="submission" date="2020-09" db="EMBL/GenBank/DDBJ databases">
        <authorList>
            <person name="Yoon J.-W."/>
        </authorList>
    </citation>
    <scope>NUCLEOTIDE SEQUENCE [LARGE SCALE GENOMIC DNA]</scope>
    <source>
        <strain evidence="3 4">KMU-140</strain>
    </source>
</reference>
<name>A0ABR8KLZ3_9SPHN</name>
<proteinExistence type="predicted"/>
<protein>
    <submittedName>
        <fullName evidence="3">Helix-turn-helix domain-containing protein</fullName>
    </submittedName>
</protein>
<dbReference type="Proteomes" id="UP000635384">
    <property type="component" value="Unassembled WGS sequence"/>
</dbReference>
<dbReference type="NCBIfam" id="TIGR01764">
    <property type="entry name" value="excise"/>
    <property type="match status" value="1"/>
</dbReference>
<dbReference type="Pfam" id="PF12728">
    <property type="entry name" value="HTH_17"/>
    <property type="match status" value="1"/>
</dbReference>
<dbReference type="InterPro" id="IPR041657">
    <property type="entry name" value="HTH_17"/>
</dbReference>
<feature type="domain" description="Helix-turn-helix" evidence="2">
    <location>
        <begin position="7"/>
        <end position="54"/>
    </location>
</feature>
<dbReference type="InterPro" id="IPR010093">
    <property type="entry name" value="SinI_DNA-bd"/>
</dbReference>
<keyword evidence="4" id="KW-1185">Reference proteome</keyword>
<comment type="caution">
    <text evidence="3">The sequence shown here is derived from an EMBL/GenBank/DDBJ whole genome shotgun (WGS) entry which is preliminary data.</text>
</comment>
<dbReference type="RefSeq" id="WP_190787047.1">
    <property type="nucleotide sequence ID" value="NZ_JACXLC010000001.1"/>
</dbReference>
<feature type="region of interest" description="Disordered" evidence="1">
    <location>
        <begin position="52"/>
        <end position="87"/>
    </location>
</feature>
<evidence type="ECO:0000313" key="4">
    <source>
        <dbReference type="Proteomes" id="UP000635384"/>
    </source>
</evidence>
<evidence type="ECO:0000313" key="3">
    <source>
        <dbReference type="EMBL" id="MBD2841509.1"/>
    </source>
</evidence>
<dbReference type="EMBL" id="JACXLC010000001">
    <property type="protein sequence ID" value="MBD2841509.1"/>
    <property type="molecule type" value="Genomic_DNA"/>
</dbReference>
<organism evidence="3 4">
    <name type="scientific">Erythrobacter rubeus</name>
    <dbReference type="NCBI Taxonomy" id="2760803"/>
    <lineage>
        <taxon>Bacteria</taxon>
        <taxon>Pseudomonadati</taxon>
        <taxon>Pseudomonadota</taxon>
        <taxon>Alphaproteobacteria</taxon>
        <taxon>Sphingomonadales</taxon>
        <taxon>Erythrobacteraceae</taxon>
        <taxon>Erythrobacter/Porphyrobacter group</taxon>
        <taxon>Erythrobacter</taxon>
    </lineage>
</organism>
<evidence type="ECO:0000256" key="1">
    <source>
        <dbReference type="SAM" id="MobiDB-lite"/>
    </source>
</evidence>
<accession>A0ABR8KLZ3</accession>
<evidence type="ECO:0000259" key="2">
    <source>
        <dbReference type="Pfam" id="PF12728"/>
    </source>
</evidence>
<gene>
    <name evidence="3" type="ORF">IB285_04455</name>
</gene>